<gene>
    <name evidence="1" type="ORF">LCGC14_2812370</name>
</gene>
<name>A0A0F8YJH3_9ZZZZ</name>
<protein>
    <submittedName>
        <fullName evidence="1">Uncharacterized protein</fullName>
    </submittedName>
</protein>
<dbReference type="AlphaFoldDB" id="A0A0F8YJH3"/>
<comment type="caution">
    <text evidence="1">The sequence shown here is derived from an EMBL/GenBank/DDBJ whole genome shotgun (WGS) entry which is preliminary data.</text>
</comment>
<reference evidence="1" key="1">
    <citation type="journal article" date="2015" name="Nature">
        <title>Complex archaea that bridge the gap between prokaryotes and eukaryotes.</title>
        <authorList>
            <person name="Spang A."/>
            <person name="Saw J.H."/>
            <person name="Jorgensen S.L."/>
            <person name="Zaremba-Niedzwiedzka K."/>
            <person name="Martijn J."/>
            <person name="Lind A.E."/>
            <person name="van Eijk R."/>
            <person name="Schleper C."/>
            <person name="Guy L."/>
            <person name="Ettema T.J."/>
        </authorList>
    </citation>
    <scope>NUCLEOTIDE SEQUENCE</scope>
</reference>
<organism evidence="1">
    <name type="scientific">marine sediment metagenome</name>
    <dbReference type="NCBI Taxonomy" id="412755"/>
    <lineage>
        <taxon>unclassified sequences</taxon>
        <taxon>metagenomes</taxon>
        <taxon>ecological metagenomes</taxon>
    </lineage>
</organism>
<sequence length="81" mass="8981">MNFPSTGWAIKTASKHPLTGKASSGFLGEHYFIRRPPLYFGGYHVAVFRTRQQARDAADRVASGYDHATAVRVEVSVVEQN</sequence>
<accession>A0A0F8YJH3</accession>
<dbReference type="EMBL" id="LAZR01053074">
    <property type="protein sequence ID" value="KKK81543.1"/>
    <property type="molecule type" value="Genomic_DNA"/>
</dbReference>
<proteinExistence type="predicted"/>
<evidence type="ECO:0000313" key="1">
    <source>
        <dbReference type="EMBL" id="KKK81543.1"/>
    </source>
</evidence>